<dbReference type="Pfam" id="PF17369">
    <property type="entry name" value="DUF5391"/>
    <property type="match status" value="1"/>
</dbReference>
<keyword evidence="1" id="KW-1133">Transmembrane helix</keyword>
<gene>
    <name evidence="2" type="ORF">C1I91_11985</name>
</gene>
<dbReference type="KEGG" id="cmah:C1I91_11985"/>
<evidence type="ECO:0000313" key="3">
    <source>
        <dbReference type="Proteomes" id="UP000286268"/>
    </source>
</evidence>
<sequence length="134" mass="14654">MKVKANKNRITFLTLVSGVLFTLVTVVASLISYGSHSNKFGSGAMWLSVLSIFIVYLFPLILFIIGLDKIKYFIAVIIGAFSIGLLISGIIFIGLIGNAAMNVVIAELVLCLVNLIVNIFWYYTVFGKSKVQQA</sequence>
<feature type="transmembrane region" description="Helical" evidence="1">
    <location>
        <begin position="12"/>
        <end position="33"/>
    </location>
</feature>
<dbReference type="AlphaFoldDB" id="A0A410DTD4"/>
<keyword evidence="1" id="KW-0472">Membrane</keyword>
<evidence type="ECO:0000256" key="1">
    <source>
        <dbReference type="SAM" id="Phobius"/>
    </source>
</evidence>
<protein>
    <recommendedName>
        <fullName evidence="4">DUF5391 family protein</fullName>
    </recommendedName>
</protein>
<keyword evidence="3" id="KW-1185">Reference proteome</keyword>
<dbReference type="Proteomes" id="UP000286268">
    <property type="component" value="Chromosome"/>
</dbReference>
<feature type="transmembrane region" description="Helical" evidence="1">
    <location>
        <begin position="45"/>
        <end position="65"/>
    </location>
</feature>
<evidence type="ECO:0000313" key="2">
    <source>
        <dbReference type="EMBL" id="QAA32297.1"/>
    </source>
</evidence>
<dbReference type="InterPro" id="IPR020204">
    <property type="entry name" value="Uncharacterised_YxaJ"/>
</dbReference>
<proteinExistence type="predicted"/>
<dbReference type="EMBL" id="CP025746">
    <property type="protein sequence ID" value="QAA32297.1"/>
    <property type="molecule type" value="Genomic_DNA"/>
</dbReference>
<feature type="transmembrane region" description="Helical" evidence="1">
    <location>
        <begin position="103"/>
        <end position="123"/>
    </location>
</feature>
<reference evidence="2 3" key="1">
    <citation type="submission" date="2018-01" db="EMBL/GenBank/DDBJ databases">
        <title>Genome Sequencing and Assembly of Anaerobacter polyendosporus strain CT4.</title>
        <authorList>
            <person name="Tachaapaikoon C."/>
            <person name="Sutheeworapong S."/>
            <person name="Jenjaroenpun P."/>
            <person name="Wongsurawat T."/>
            <person name="Nookeaw I."/>
            <person name="Cheawchanlertfa P."/>
            <person name="Kosugi A."/>
            <person name="Cheevadhanarak S."/>
            <person name="Ratanakhanokchai K."/>
        </authorList>
    </citation>
    <scope>NUCLEOTIDE SEQUENCE [LARGE SCALE GENOMIC DNA]</scope>
    <source>
        <strain evidence="2 3">CT4</strain>
    </source>
</reference>
<organism evidence="2 3">
    <name type="scientific">Clostridium manihotivorum</name>
    <dbReference type="NCBI Taxonomy" id="2320868"/>
    <lineage>
        <taxon>Bacteria</taxon>
        <taxon>Bacillati</taxon>
        <taxon>Bacillota</taxon>
        <taxon>Clostridia</taxon>
        <taxon>Eubacteriales</taxon>
        <taxon>Clostridiaceae</taxon>
        <taxon>Clostridium</taxon>
    </lineage>
</organism>
<accession>A0A410DTD4</accession>
<keyword evidence="1" id="KW-0812">Transmembrane</keyword>
<feature type="transmembrane region" description="Helical" evidence="1">
    <location>
        <begin position="72"/>
        <end position="97"/>
    </location>
</feature>
<dbReference type="OrthoDB" id="2939127at2"/>
<dbReference type="RefSeq" id="WP_128213086.1">
    <property type="nucleotide sequence ID" value="NZ_CP025746.1"/>
</dbReference>
<evidence type="ECO:0008006" key="4">
    <source>
        <dbReference type="Google" id="ProtNLM"/>
    </source>
</evidence>
<name>A0A410DTD4_9CLOT</name>